<feature type="compositionally biased region" description="Low complexity" evidence="1">
    <location>
        <begin position="99"/>
        <end position="108"/>
    </location>
</feature>
<feature type="region of interest" description="Disordered" evidence="1">
    <location>
        <begin position="49"/>
        <end position="167"/>
    </location>
</feature>
<feature type="compositionally biased region" description="Polar residues" evidence="1">
    <location>
        <begin position="139"/>
        <end position="157"/>
    </location>
</feature>
<protein>
    <submittedName>
        <fullName evidence="2">Uncharacterized protein</fullName>
    </submittedName>
</protein>
<organism evidence="2 3">
    <name type="scientific">Exophiala aquamarina CBS 119918</name>
    <dbReference type="NCBI Taxonomy" id="1182545"/>
    <lineage>
        <taxon>Eukaryota</taxon>
        <taxon>Fungi</taxon>
        <taxon>Dikarya</taxon>
        <taxon>Ascomycota</taxon>
        <taxon>Pezizomycotina</taxon>
        <taxon>Eurotiomycetes</taxon>
        <taxon>Chaetothyriomycetidae</taxon>
        <taxon>Chaetothyriales</taxon>
        <taxon>Herpotrichiellaceae</taxon>
        <taxon>Exophiala</taxon>
    </lineage>
</organism>
<keyword evidence="3" id="KW-1185">Reference proteome</keyword>
<evidence type="ECO:0000313" key="3">
    <source>
        <dbReference type="Proteomes" id="UP000027920"/>
    </source>
</evidence>
<dbReference type="OrthoDB" id="4151048at2759"/>
<reference evidence="2 3" key="1">
    <citation type="submission" date="2013-03" db="EMBL/GenBank/DDBJ databases">
        <title>The Genome Sequence of Exophiala aquamarina CBS 119918.</title>
        <authorList>
            <consortium name="The Broad Institute Genomics Platform"/>
            <person name="Cuomo C."/>
            <person name="de Hoog S."/>
            <person name="Gorbushina A."/>
            <person name="Walker B."/>
            <person name="Young S.K."/>
            <person name="Zeng Q."/>
            <person name="Gargeya S."/>
            <person name="Fitzgerald M."/>
            <person name="Haas B."/>
            <person name="Abouelleil A."/>
            <person name="Allen A.W."/>
            <person name="Alvarado L."/>
            <person name="Arachchi H.M."/>
            <person name="Berlin A.M."/>
            <person name="Chapman S.B."/>
            <person name="Gainer-Dewar J."/>
            <person name="Goldberg J."/>
            <person name="Griggs A."/>
            <person name="Gujja S."/>
            <person name="Hansen M."/>
            <person name="Howarth C."/>
            <person name="Imamovic A."/>
            <person name="Ireland A."/>
            <person name="Larimer J."/>
            <person name="McCowan C."/>
            <person name="Murphy C."/>
            <person name="Pearson M."/>
            <person name="Poon T.W."/>
            <person name="Priest M."/>
            <person name="Roberts A."/>
            <person name="Saif S."/>
            <person name="Shea T."/>
            <person name="Sisk P."/>
            <person name="Sykes S."/>
            <person name="Wortman J."/>
            <person name="Nusbaum C."/>
            <person name="Birren B."/>
        </authorList>
    </citation>
    <scope>NUCLEOTIDE SEQUENCE [LARGE SCALE GENOMIC DNA]</scope>
    <source>
        <strain evidence="2 3">CBS 119918</strain>
    </source>
</reference>
<dbReference type="EMBL" id="AMGV01000013">
    <property type="protein sequence ID" value="KEF53539.1"/>
    <property type="molecule type" value="Genomic_DNA"/>
</dbReference>
<proteinExistence type="predicted"/>
<dbReference type="AlphaFoldDB" id="A0A072P089"/>
<dbReference type="GeneID" id="25285418"/>
<feature type="compositionally biased region" description="Basic and acidic residues" evidence="1">
    <location>
        <begin position="75"/>
        <end position="98"/>
    </location>
</feature>
<evidence type="ECO:0000313" key="2">
    <source>
        <dbReference type="EMBL" id="KEF53539.1"/>
    </source>
</evidence>
<dbReference type="RefSeq" id="XP_013256129.1">
    <property type="nucleotide sequence ID" value="XM_013400675.1"/>
</dbReference>
<dbReference type="VEuPathDB" id="FungiDB:A1O9_10514"/>
<dbReference type="Proteomes" id="UP000027920">
    <property type="component" value="Unassembled WGS sequence"/>
</dbReference>
<gene>
    <name evidence="2" type="ORF">A1O9_10514</name>
</gene>
<sequence length="246" mass="26630">MREVTDEALQRLYRACRSNSGFPGEIPDESQGPPSTTAILDALDLWQPSLEDMGQTENLRGSISTSPLKCTTHWDLSKPQHQGRDPSSEEPSTKDENLHSSNHSSVNVRWGAQSLDSSPSLNAAPTLSPATPPPLDISEQFQYEVSGSSFPGHNSGTAKEEHPCGDDSANPAFDIDAYLDTSSCTIPSSGPHPAYNNIYASMQFDIPAMMDTSRATQQVDTDFSEPGAAIFMGGPAHWLQLIRPQL</sequence>
<accession>A0A072P089</accession>
<evidence type="ECO:0000256" key="1">
    <source>
        <dbReference type="SAM" id="MobiDB-lite"/>
    </source>
</evidence>
<comment type="caution">
    <text evidence="2">The sequence shown here is derived from an EMBL/GenBank/DDBJ whole genome shotgun (WGS) entry which is preliminary data.</text>
</comment>
<feature type="region of interest" description="Disordered" evidence="1">
    <location>
        <begin position="17"/>
        <end position="37"/>
    </location>
</feature>
<dbReference type="HOGENOM" id="CLU_074389_1_0_1"/>
<feature type="compositionally biased region" description="Polar residues" evidence="1">
    <location>
        <begin position="55"/>
        <end position="69"/>
    </location>
</feature>
<dbReference type="STRING" id="1182545.A0A072P089"/>
<name>A0A072P089_9EURO</name>